<dbReference type="RefSeq" id="XP_005845119.1">
    <property type="nucleotide sequence ID" value="XM_005845057.1"/>
</dbReference>
<feature type="compositionally biased region" description="Basic residues" evidence="1">
    <location>
        <begin position="186"/>
        <end position="200"/>
    </location>
</feature>
<feature type="compositionally biased region" description="Pro residues" evidence="1">
    <location>
        <begin position="90"/>
        <end position="101"/>
    </location>
</feature>
<feature type="region of interest" description="Disordered" evidence="1">
    <location>
        <begin position="65"/>
        <end position="112"/>
    </location>
</feature>
<name>E1ZMK9_CHLVA</name>
<organism evidence="3">
    <name type="scientific">Chlorella variabilis</name>
    <name type="common">Green alga</name>
    <dbReference type="NCBI Taxonomy" id="554065"/>
    <lineage>
        <taxon>Eukaryota</taxon>
        <taxon>Viridiplantae</taxon>
        <taxon>Chlorophyta</taxon>
        <taxon>core chlorophytes</taxon>
        <taxon>Trebouxiophyceae</taxon>
        <taxon>Chlorellales</taxon>
        <taxon>Chlorellaceae</taxon>
        <taxon>Chlorella clade</taxon>
        <taxon>Chlorella</taxon>
    </lineage>
</organism>
<sequence length="212" mass="21145">MSTSESSATLLHRVQAQSLLLWRTLFSHCALLLAAYERLVAALAGAVVGSVEGLAKGLSRASEPLLPPPPAASRAPHATPAAVPAAADSTPPPATPEPAVPPAASVPAGKMASQTAILEGPATPAPTSVASTGPGHHNGDCAPARLASFPVAIDSCPSSAASSRQGEASPDLEVPAAIPSPSPQAGKKKKRGSIRGPLHKAGKEMKKALGLQ</sequence>
<protein>
    <submittedName>
        <fullName evidence="2">Uncharacterized protein</fullName>
    </submittedName>
</protein>
<feature type="compositionally biased region" description="Low complexity" evidence="1">
    <location>
        <begin position="72"/>
        <end position="89"/>
    </location>
</feature>
<keyword evidence="3" id="KW-1185">Reference proteome</keyword>
<dbReference type="InParanoid" id="E1ZMK9"/>
<proteinExistence type="predicted"/>
<feature type="region of interest" description="Disordered" evidence="1">
    <location>
        <begin position="156"/>
        <end position="212"/>
    </location>
</feature>
<gene>
    <name evidence="2" type="ORF">CHLNCDRAFT_137506</name>
</gene>
<evidence type="ECO:0000256" key="1">
    <source>
        <dbReference type="SAM" id="MobiDB-lite"/>
    </source>
</evidence>
<feature type="compositionally biased region" description="Polar residues" evidence="1">
    <location>
        <begin position="156"/>
        <end position="166"/>
    </location>
</feature>
<reference evidence="2 3" key="1">
    <citation type="journal article" date="2010" name="Plant Cell">
        <title>The Chlorella variabilis NC64A genome reveals adaptation to photosymbiosis, coevolution with viruses, and cryptic sex.</title>
        <authorList>
            <person name="Blanc G."/>
            <person name="Duncan G."/>
            <person name="Agarkova I."/>
            <person name="Borodovsky M."/>
            <person name="Gurnon J."/>
            <person name="Kuo A."/>
            <person name="Lindquist E."/>
            <person name="Lucas S."/>
            <person name="Pangilinan J."/>
            <person name="Polle J."/>
            <person name="Salamov A."/>
            <person name="Terry A."/>
            <person name="Yamada T."/>
            <person name="Dunigan D.D."/>
            <person name="Grigoriev I.V."/>
            <person name="Claverie J.M."/>
            <person name="Van Etten J.L."/>
        </authorList>
    </citation>
    <scope>NUCLEOTIDE SEQUENCE [LARGE SCALE GENOMIC DNA]</scope>
    <source>
        <strain evidence="2 3">NC64A</strain>
    </source>
</reference>
<dbReference type="KEGG" id="cvr:CHLNCDRAFT_137506"/>
<dbReference type="AlphaFoldDB" id="E1ZMK9"/>
<evidence type="ECO:0000313" key="3">
    <source>
        <dbReference type="Proteomes" id="UP000008141"/>
    </source>
</evidence>
<accession>E1ZMK9</accession>
<feature type="compositionally biased region" description="Basic and acidic residues" evidence="1">
    <location>
        <begin position="201"/>
        <end position="212"/>
    </location>
</feature>
<dbReference type="GeneID" id="17352511"/>
<evidence type="ECO:0000313" key="2">
    <source>
        <dbReference type="EMBL" id="EFN53017.1"/>
    </source>
</evidence>
<dbReference type="Proteomes" id="UP000008141">
    <property type="component" value="Unassembled WGS sequence"/>
</dbReference>
<dbReference type="EMBL" id="GL433853">
    <property type="protein sequence ID" value="EFN53017.1"/>
    <property type="molecule type" value="Genomic_DNA"/>
</dbReference>